<proteinExistence type="predicted"/>
<dbReference type="PATRIC" id="fig|84292.3.peg.2099"/>
<feature type="signal peptide" evidence="2">
    <location>
        <begin position="1"/>
        <end position="24"/>
    </location>
</feature>
<protein>
    <recommendedName>
        <fullName evidence="3">DUF305 domain-containing protein</fullName>
    </recommendedName>
</protein>
<keyword evidence="5" id="KW-1185">Reference proteome</keyword>
<dbReference type="EMBL" id="LAVO01000010">
    <property type="protein sequence ID" value="KOS10587.1"/>
    <property type="molecule type" value="Genomic_DNA"/>
</dbReference>
<dbReference type="Pfam" id="PF03713">
    <property type="entry name" value="DUF305"/>
    <property type="match status" value="1"/>
</dbReference>
<gene>
    <name evidence="4" type="ORF">XI38_10295</name>
</gene>
<name>A0A0M8MI63_9MICO</name>
<comment type="caution">
    <text evidence="4">The sequence shown here is derived from an EMBL/GenBank/DDBJ whole genome shotgun (WGS) entry which is preliminary data.</text>
</comment>
<accession>A0A0M8MI63</accession>
<dbReference type="PANTHER" id="PTHR36933:SF1">
    <property type="entry name" value="SLL0788 PROTEIN"/>
    <property type="match status" value="1"/>
</dbReference>
<dbReference type="InterPro" id="IPR012347">
    <property type="entry name" value="Ferritin-like"/>
</dbReference>
<keyword evidence="2" id="KW-0732">Signal</keyword>
<feature type="region of interest" description="Disordered" evidence="1">
    <location>
        <begin position="25"/>
        <end position="47"/>
    </location>
</feature>
<dbReference type="PROSITE" id="PS51257">
    <property type="entry name" value="PROKAR_LIPOPROTEIN"/>
    <property type="match status" value="1"/>
</dbReference>
<feature type="chain" id="PRO_5005818405" description="DUF305 domain-containing protein" evidence="2">
    <location>
        <begin position="25"/>
        <end position="202"/>
    </location>
</feature>
<dbReference type="PANTHER" id="PTHR36933">
    <property type="entry name" value="SLL0788 PROTEIN"/>
    <property type="match status" value="1"/>
</dbReference>
<dbReference type="OrthoDB" id="26872at2"/>
<feature type="compositionally biased region" description="Low complexity" evidence="1">
    <location>
        <begin position="28"/>
        <end position="47"/>
    </location>
</feature>
<dbReference type="InterPro" id="IPR005183">
    <property type="entry name" value="DUF305_CopM-like"/>
</dbReference>
<dbReference type="RefSeq" id="WP_053548207.1">
    <property type="nucleotide sequence ID" value="NZ_JAHWXH010000001.1"/>
</dbReference>
<organism evidence="4 5">
    <name type="scientific">Microbacterium aurantiacum</name>
    <dbReference type="NCBI Taxonomy" id="162393"/>
    <lineage>
        <taxon>Bacteria</taxon>
        <taxon>Bacillati</taxon>
        <taxon>Actinomycetota</taxon>
        <taxon>Actinomycetes</taxon>
        <taxon>Micrococcales</taxon>
        <taxon>Microbacteriaceae</taxon>
        <taxon>Microbacterium</taxon>
    </lineage>
</organism>
<sequence>MNKKIALAVSTGILTLALALSGCADSGTAPSSETTSPSQSSSTSQATEADEMFVTMMIPHHQQAIEMADILLAKDGADPRVVELAEQIKAAQGPEIDKMLGWLEDWGVDYDPDSMGGMDHGSMGGDDSMMSEEDMTLLENADAAEASRLFLEQMIVHHEGAVDMAQTALDDAQSPDVLDLAQQVIDDQTAEIATMQELLEQL</sequence>
<dbReference type="AlphaFoldDB" id="A0A0M8MI63"/>
<reference evidence="4" key="1">
    <citation type="submission" date="2015-04" db="EMBL/GenBank/DDBJ databases">
        <title>Complete genome sequence of Microbacterium chocolatum SIT 101, a bacterium enantioselectively hydrolyzing mesomeric diesters.</title>
        <authorList>
            <person name="Li X."/>
            <person name="Xu Y."/>
        </authorList>
    </citation>
    <scope>NUCLEOTIDE SEQUENCE [LARGE SCALE GENOMIC DNA]</scope>
    <source>
        <strain evidence="4">SIT 101</strain>
    </source>
</reference>
<evidence type="ECO:0000259" key="3">
    <source>
        <dbReference type="Pfam" id="PF03713"/>
    </source>
</evidence>
<dbReference type="KEGG" id="mcw:A8L33_00830"/>
<dbReference type="Gene3D" id="1.20.1260.10">
    <property type="match status" value="1"/>
</dbReference>
<evidence type="ECO:0000313" key="4">
    <source>
        <dbReference type="EMBL" id="KOS10587.1"/>
    </source>
</evidence>
<feature type="domain" description="DUF305" evidence="3">
    <location>
        <begin position="50"/>
        <end position="199"/>
    </location>
</feature>
<evidence type="ECO:0000256" key="1">
    <source>
        <dbReference type="SAM" id="MobiDB-lite"/>
    </source>
</evidence>
<evidence type="ECO:0000256" key="2">
    <source>
        <dbReference type="SAM" id="SignalP"/>
    </source>
</evidence>
<evidence type="ECO:0000313" key="5">
    <source>
        <dbReference type="Proteomes" id="UP000037737"/>
    </source>
</evidence>
<dbReference type="Proteomes" id="UP000037737">
    <property type="component" value="Unassembled WGS sequence"/>
</dbReference>